<dbReference type="AlphaFoldDB" id="A0A222FKK9"/>
<reference evidence="8 9" key="1">
    <citation type="submission" date="2017-07" db="EMBL/GenBank/DDBJ databases">
        <title>Annotated genome sequence of Bacterioplanes sanyensis isolated from Red Sea.</title>
        <authorList>
            <person name="Rehman Z.U."/>
        </authorList>
    </citation>
    <scope>NUCLEOTIDE SEQUENCE [LARGE SCALE GENOMIC DNA]</scope>
    <source>
        <strain evidence="8 9">NV9</strain>
    </source>
</reference>
<comment type="subunit">
    <text evidence="7">Part of a complex composed of FtsB, FtsL and FtsQ.</text>
</comment>
<proteinExistence type="inferred from homology"/>
<name>A0A222FKK9_9GAMM</name>
<accession>A0A222FKK9</accession>
<evidence type="ECO:0000256" key="2">
    <source>
        <dbReference type="ARBA" id="ARBA00022618"/>
    </source>
</evidence>
<feature type="topological domain" description="Cytoplasmic" evidence="7">
    <location>
        <begin position="1"/>
        <end position="10"/>
    </location>
</feature>
<evidence type="ECO:0000313" key="8">
    <source>
        <dbReference type="EMBL" id="ASP38763.1"/>
    </source>
</evidence>
<keyword evidence="9" id="KW-1185">Reference proteome</keyword>
<keyword evidence="4 7" id="KW-1133">Transmembrane helix</keyword>
<evidence type="ECO:0000256" key="3">
    <source>
        <dbReference type="ARBA" id="ARBA00022692"/>
    </source>
</evidence>
<dbReference type="InterPro" id="IPR023081">
    <property type="entry name" value="Cell_div_FtsB"/>
</dbReference>
<dbReference type="GO" id="GO:0043093">
    <property type="term" value="P:FtsZ-dependent cytokinesis"/>
    <property type="evidence" value="ECO:0007669"/>
    <property type="project" value="UniProtKB-UniRule"/>
</dbReference>
<comment type="function">
    <text evidence="7">Essential cell division protein. May link together the upstream cell division proteins, which are predominantly cytoplasmic, with the downstream cell division proteins, which are predominantly periplasmic.</text>
</comment>
<gene>
    <name evidence="7" type="primary">ftsB</name>
    <name evidence="8" type="ORF">CHH28_08740</name>
</gene>
<dbReference type="PANTHER" id="PTHR37485:SF1">
    <property type="entry name" value="CELL DIVISION PROTEIN FTSB"/>
    <property type="match status" value="1"/>
</dbReference>
<evidence type="ECO:0000256" key="4">
    <source>
        <dbReference type="ARBA" id="ARBA00022989"/>
    </source>
</evidence>
<dbReference type="KEGG" id="bsan:CHH28_08740"/>
<dbReference type="Proteomes" id="UP000202440">
    <property type="component" value="Chromosome"/>
</dbReference>
<evidence type="ECO:0000313" key="9">
    <source>
        <dbReference type="Proteomes" id="UP000202440"/>
    </source>
</evidence>
<evidence type="ECO:0000256" key="6">
    <source>
        <dbReference type="ARBA" id="ARBA00023306"/>
    </source>
</evidence>
<evidence type="ECO:0000256" key="5">
    <source>
        <dbReference type="ARBA" id="ARBA00023136"/>
    </source>
</evidence>
<comment type="subcellular location">
    <subcellularLocation>
        <location evidence="7">Cell inner membrane</location>
        <topology evidence="7">Single-pass type II membrane protein</topology>
    </subcellularLocation>
    <text evidence="7">Localizes to the division septum.</text>
</comment>
<keyword evidence="2 7" id="KW-0132">Cell division</keyword>
<dbReference type="HAMAP" id="MF_00599">
    <property type="entry name" value="FtsB"/>
    <property type="match status" value="1"/>
</dbReference>
<dbReference type="PANTHER" id="PTHR37485">
    <property type="entry name" value="CELL DIVISION PROTEIN FTSB"/>
    <property type="match status" value="1"/>
</dbReference>
<feature type="topological domain" description="Periplasmic" evidence="7">
    <location>
        <begin position="32"/>
        <end position="103"/>
    </location>
</feature>
<sequence length="103" mass="12068">MNMMLSARRWLWLALLSGGLLLLVLQYRLWLDDSGIIASRQLQQYISDLRHKNTVQQQHNDELLAEVQDLKRGTELLEEYAREDLSLVREGETFILFADPEQP</sequence>
<dbReference type="GO" id="GO:0032153">
    <property type="term" value="C:cell division site"/>
    <property type="evidence" value="ECO:0007669"/>
    <property type="project" value="UniProtKB-UniRule"/>
</dbReference>
<keyword evidence="1 7" id="KW-1003">Cell membrane</keyword>
<organism evidence="8 9">
    <name type="scientific">Bacterioplanes sanyensis</name>
    <dbReference type="NCBI Taxonomy" id="1249553"/>
    <lineage>
        <taxon>Bacteria</taxon>
        <taxon>Pseudomonadati</taxon>
        <taxon>Pseudomonadota</taxon>
        <taxon>Gammaproteobacteria</taxon>
        <taxon>Oceanospirillales</taxon>
        <taxon>Oceanospirillaceae</taxon>
        <taxon>Bacterioplanes</taxon>
    </lineage>
</organism>
<protein>
    <recommendedName>
        <fullName evidence="7">Cell division protein FtsB</fullName>
    </recommendedName>
</protein>
<dbReference type="GO" id="GO:0030428">
    <property type="term" value="C:cell septum"/>
    <property type="evidence" value="ECO:0007669"/>
    <property type="project" value="TreeGrafter"/>
</dbReference>
<dbReference type="EMBL" id="CP022530">
    <property type="protein sequence ID" value="ASP38763.1"/>
    <property type="molecule type" value="Genomic_DNA"/>
</dbReference>
<dbReference type="Pfam" id="PF04977">
    <property type="entry name" value="DivIC"/>
    <property type="match status" value="1"/>
</dbReference>
<keyword evidence="3 7" id="KW-0812">Transmembrane</keyword>
<dbReference type="GO" id="GO:0005886">
    <property type="term" value="C:plasma membrane"/>
    <property type="evidence" value="ECO:0007669"/>
    <property type="project" value="UniProtKB-SubCell"/>
</dbReference>
<keyword evidence="6 7" id="KW-0131">Cell cycle</keyword>
<evidence type="ECO:0000256" key="1">
    <source>
        <dbReference type="ARBA" id="ARBA00022475"/>
    </source>
</evidence>
<evidence type="ECO:0000256" key="7">
    <source>
        <dbReference type="HAMAP-Rule" id="MF_00599"/>
    </source>
</evidence>
<dbReference type="InterPro" id="IPR007060">
    <property type="entry name" value="FtsL/DivIC"/>
</dbReference>
<comment type="similarity">
    <text evidence="7">Belongs to the FtsB family.</text>
</comment>
<keyword evidence="5 7" id="KW-0472">Membrane</keyword>
<keyword evidence="7" id="KW-0997">Cell inner membrane</keyword>